<dbReference type="Pfam" id="PF18962">
    <property type="entry name" value="Por_Secre_tail"/>
    <property type="match status" value="1"/>
</dbReference>
<dbReference type="Gene3D" id="2.60.40.10">
    <property type="entry name" value="Immunoglobulins"/>
    <property type="match status" value="1"/>
</dbReference>
<evidence type="ECO:0000313" key="3">
    <source>
        <dbReference type="EMBL" id="PWN07633.1"/>
    </source>
</evidence>
<keyword evidence="4" id="KW-1185">Reference proteome</keyword>
<protein>
    <recommendedName>
        <fullName evidence="2">Secretion system C-terminal sorting domain-containing protein</fullName>
    </recommendedName>
</protein>
<dbReference type="Gene3D" id="2.60.40.2810">
    <property type="match status" value="2"/>
</dbReference>
<name>A0A316TSN4_9BACT</name>
<dbReference type="Proteomes" id="UP000245533">
    <property type="component" value="Unassembled WGS sequence"/>
</dbReference>
<reference evidence="3 4" key="1">
    <citation type="submission" date="2018-05" db="EMBL/GenBank/DDBJ databases">
        <title>Rhodohalobacter halophilus gen. nov., sp. nov., a moderately halophilic member of the family Balneolaceae.</title>
        <authorList>
            <person name="Liu Z.-W."/>
        </authorList>
    </citation>
    <scope>NUCLEOTIDE SEQUENCE [LARGE SCALE GENOMIC DNA]</scope>
    <source>
        <strain evidence="3 4">8A47</strain>
    </source>
</reference>
<dbReference type="Pfam" id="PF17963">
    <property type="entry name" value="Big_9"/>
    <property type="match status" value="2"/>
</dbReference>
<gene>
    <name evidence="3" type="ORF">DDZ15_05090</name>
</gene>
<evidence type="ECO:0000313" key="4">
    <source>
        <dbReference type="Proteomes" id="UP000245533"/>
    </source>
</evidence>
<organism evidence="3 4">
    <name type="scientific">Rhodohalobacter mucosus</name>
    <dbReference type="NCBI Taxonomy" id="2079485"/>
    <lineage>
        <taxon>Bacteria</taxon>
        <taxon>Pseudomonadati</taxon>
        <taxon>Balneolota</taxon>
        <taxon>Balneolia</taxon>
        <taxon>Balneolales</taxon>
        <taxon>Balneolaceae</taxon>
        <taxon>Rhodohalobacter</taxon>
    </lineage>
</organism>
<evidence type="ECO:0000259" key="2">
    <source>
        <dbReference type="Pfam" id="PF18962"/>
    </source>
</evidence>
<dbReference type="InterPro" id="IPR013783">
    <property type="entry name" value="Ig-like_fold"/>
</dbReference>
<dbReference type="AlphaFoldDB" id="A0A316TSN4"/>
<dbReference type="NCBIfam" id="TIGR04183">
    <property type="entry name" value="Por_Secre_tail"/>
    <property type="match status" value="1"/>
</dbReference>
<dbReference type="Gene3D" id="2.60.40.4070">
    <property type="match status" value="1"/>
</dbReference>
<feature type="region of interest" description="Disordered" evidence="1">
    <location>
        <begin position="1"/>
        <end position="21"/>
    </location>
</feature>
<proteinExistence type="predicted"/>
<sequence length="651" mass="69245">MTIAVENQPPVANDDSYTTRPGTDLIVDAATGLLANDTDPDGDPLTVQSIEAPVNGVINIATDGSFEYTPDAGFAGTETLTYTITDGTATATGTVTIAVENQPPVANDDSYTTRPGTDLIVDAATGLLANDTDPDGDPLTVQSIEAPANGVINIATDGSFTYTPDAGFAGTETLTYTITDGTATATGIVTIEVNDPTPTSITVSVQNGSPRITWNTGSGGTPPDINVYRGNSASALELVETLTGGETEYVDSQAPAGPLFYAVTAVAAGEESNFSEVAAFFSERFKAGAEWQLLSHPVSTVSLNASGALVYGFNRVYQSVSELQSGTGYWVKSDTPIELPVAGQGATSVEFELVQGWNLIGAPSGSIQVSELEDPGSILTATPVYRYVNGDYETAPEMTAGLGHWIFAEQAGTVTASVNLTPQTAAGTVQPVAGRVEEEPRNRLIASQNGHMEEILLLESPMTREQEYRFMKPPLAPDPTLDLRTDHQLSAADRAITELQLVSESWPVTLKFESDYQNPGAVRIHLEDEDGTRTTRELTDGDALTLENTHRYLAVELIASDEMIVETALEPGYPNPFNPTTNIRYRLAQQADVTVEVYDTGGRRVATLVSRQQQAGTYTVPFNASNLASGIYFVRMRAGSVTNIQKLTLIK</sequence>
<accession>A0A316TSN4</accession>
<dbReference type="EMBL" id="QGGB01000003">
    <property type="protein sequence ID" value="PWN07633.1"/>
    <property type="molecule type" value="Genomic_DNA"/>
</dbReference>
<comment type="caution">
    <text evidence="3">The sequence shown here is derived from an EMBL/GenBank/DDBJ whole genome shotgun (WGS) entry which is preliminary data.</text>
</comment>
<evidence type="ECO:0000256" key="1">
    <source>
        <dbReference type="SAM" id="MobiDB-lite"/>
    </source>
</evidence>
<feature type="domain" description="Secretion system C-terminal sorting" evidence="2">
    <location>
        <begin position="573"/>
        <end position="647"/>
    </location>
</feature>
<dbReference type="NCBIfam" id="NF012211">
    <property type="entry name" value="tand_rpt_95"/>
    <property type="match status" value="2"/>
</dbReference>
<dbReference type="InterPro" id="IPR026444">
    <property type="entry name" value="Secre_tail"/>
</dbReference>